<dbReference type="AlphaFoldDB" id="A0A8R7V4H1"/>
<dbReference type="Gramene" id="TuG1812G0700004181.01.T01">
    <property type="protein sequence ID" value="TuG1812G0700004181.01.T01.cds356592"/>
    <property type="gene ID" value="TuG1812G0700004181.01"/>
</dbReference>
<reference evidence="1" key="3">
    <citation type="submission" date="2022-06" db="UniProtKB">
        <authorList>
            <consortium name="EnsemblPlants"/>
        </authorList>
    </citation>
    <scope>IDENTIFICATION</scope>
</reference>
<organism evidence="1 2">
    <name type="scientific">Triticum urartu</name>
    <name type="common">Red wild einkorn</name>
    <name type="synonym">Crithodium urartu</name>
    <dbReference type="NCBI Taxonomy" id="4572"/>
    <lineage>
        <taxon>Eukaryota</taxon>
        <taxon>Viridiplantae</taxon>
        <taxon>Streptophyta</taxon>
        <taxon>Embryophyta</taxon>
        <taxon>Tracheophyta</taxon>
        <taxon>Spermatophyta</taxon>
        <taxon>Magnoliopsida</taxon>
        <taxon>Liliopsida</taxon>
        <taxon>Poales</taxon>
        <taxon>Poaceae</taxon>
        <taxon>BOP clade</taxon>
        <taxon>Pooideae</taxon>
        <taxon>Triticodae</taxon>
        <taxon>Triticeae</taxon>
        <taxon>Triticinae</taxon>
        <taxon>Triticum</taxon>
    </lineage>
</organism>
<dbReference type="Proteomes" id="UP000015106">
    <property type="component" value="Chromosome 7"/>
</dbReference>
<evidence type="ECO:0000313" key="2">
    <source>
        <dbReference type="Proteomes" id="UP000015106"/>
    </source>
</evidence>
<protein>
    <submittedName>
        <fullName evidence="1">Uncharacterized protein</fullName>
    </submittedName>
</protein>
<accession>A0A8R7V4H1</accession>
<reference evidence="2" key="1">
    <citation type="journal article" date="2013" name="Nature">
        <title>Draft genome of the wheat A-genome progenitor Triticum urartu.</title>
        <authorList>
            <person name="Ling H.Q."/>
            <person name="Zhao S."/>
            <person name="Liu D."/>
            <person name="Wang J."/>
            <person name="Sun H."/>
            <person name="Zhang C."/>
            <person name="Fan H."/>
            <person name="Li D."/>
            <person name="Dong L."/>
            <person name="Tao Y."/>
            <person name="Gao C."/>
            <person name="Wu H."/>
            <person name="Li Y."/>
            <person name="Cui Y."/>
            <person name="Guo X."/>
            <person name="Zheng S."/>
            <person name="Wang B."/>
            <person name="Yu K."/>
            <person name="Liang Q."/>
            <person name="Yang W."/>
            <person name="Lou X."/>
            <person name="Chen J."/>
            <person name="Feng M."/>
            <person name="Jian J."/>
            <person name="Zhang X."/>
            <person name="Luo G."/>
            <person name="Jiang Y."/>
            <person name="Liu J."/>
            <person name="Wang Z."/>
            <person name="Sha Y."/>
            <person name="Zhang B."/>
            <person name="Wu H."/>
            <person name="Tang D."/>
            <person name="Shen Q."/>
            <person name="Xue P."/>
            <person name="Zou S."/>
            <person name="Wang X."/>
            <person name="Liu X."/>
            <person name="Wang F."/>
            <person name="Yang Y."/>
            <person name="An X."/>
            <person name="Dong Z."/>
            <person name="Zhang K."/>
            <person name="Zhang X."/>
            <person name="Luo M.C."/>
            <person name="Dvorak J."/>
            <person name="Tong Y."/>
            <person name="Wang J."/>
            <person name="Yang H."/>
            <person name="Li Z."/>
            <person name="Wang D."/>
            <person name="Zhang A."/>
            <person name="Wang J."/>
        </authorList>
    </citation>
    <scope>NUCLEOTIDE SEQUENCE</scope>
    <source>
        <strain evidence="2">cv. G1812</strain>
    </source>
</reference>
<evidence type="ECO:0000313" key="1">
    <source>
        <dbReference type="EnsemblPlants" id="TuG1812G0700004181.01.T01.cds356592"/>
    </source>
</evidence>
<proteinExistence type="predicted"/>
<sequence length="124" mass="12719">MKCKTEPSFAYDPCILSLSLSLSLPLPPSPPLPPPPPLSLSLSLSLSLLPPSLPPSLPLKQISQAFIAASLTHRPGGCHVSSWSLRCCQVPPVHCLGFGCGVAGNRKASDASSTPGGLVGQGQV</sequence>
<name>A0A8R7V4H1_TRIUA</name>
<keyword evidence="2" id="KW-1185">Reference proteome</keyword>
<reference evidence="1" key="2">
    <citation type="submission" date="2018-03" db="EMBL/GenBank/DDBJ databases">
        <title>The Triticum urartu genome reveals the dynamic nature of wheat genome evolution.</title>
        <authorList>
            <person name="Ling H."/>
            <person name="Ma B."/>
            <person name="Shi X."/>
            <person name="Liu H."/>
            <person name="Dong L."/>
            <person name="Sun H."/>
            <person name="Cao Y."/>
            <person name="Gao Q."/>
            <person name="Zheng S."/>
            <person name="Li Y."/>
            <person name="Yu Y."/>
            <person name="Du H."/>
            <person name="Qi M."/>
            <person name="Li Y."/>
            <person name="Yu H."/>
            <person name="Cui Y."/>
            <person name="Wang N."/>
            <person name="Chen C."/>
            <person name="Wu H."/>
            <person name="Zhao Y."/>
            <person name="Zhang J."/>
            <person name="Li Y."/>
            <person name="Zhou W."/>
            <person name="Zhang B."/>
            <person name="Hu W."/>
            <person name="Eijk M."/>
            <person name="Tang J."/>
            <person name="Witsenboer H."/>
            <person name="Zhao S."/>
            <person name="Li Z."/>
            <person name="Zhang A."/>
            <person name="Wang D."/>
            <person name="Liang C."/>
        </authorList>
    </citation>
    <scope>NUCLEOTIDE SEQUENCE [LARGE SCALE GENOMIC DNA]</scope>
    <source>
        <strain evidence="1">cv. G1812</strain>
    </source>
</reference>
<dbReference type="EnsemblPlants" id="TuG1812G0700004181.01.T01">
    <property type="protein sequence ID" value="TuG1812G0700004181.01.T01.cds356592"/>
    <property type="gene ID" value="TuG1812G0700004181.01"/>
</dbReference>